<proteinExistence type="inferred from homology"/>
<feature type="region of interest" description="Disordered" evidence="11">
    <location>
        <begin position="393"/>
        <end position="422"/>
    </location>
</feature>
<evidence type="ECO:0000256" key="2">
    <source>
        <dbReference type="ARBA" id="ARBA00004308"/>
    </source>
</evidence>
<keyword evidence="9 10" id="KW-0326">Glycosidase</keyword>
<dbReference type="FunFam" id="1.50.10.20:FF:000006">
    <property type="entry name" value="Mannan endo-1,6-alpha-mannosidase"/>
    <property type="match status" value="1"/>
</dbReference>
<dbReference type="Pfam" id="PF03663">
    <property type="entry name" value="Glyco_hydro_76"/>
    <property type="match status" value="1"/>
</dbReference>
<gene>
    <name evidence="13" type="ORF">PAC_10597</name>
</gene>
<dbReference type="InterPro" id="IPR008928">
    <property type="entry name" value="6-hairpin_glycosidase_sf"/>
</dbReference>
<name>A0A1L7X6Q1_9HELO</name>
<keyword evidence="6 10" id="KW-0378">Hydrolase</keyword>
<evidence type="ECO:0000256" key="9">
    <source>
        <dbReference type="ARBA" id="ARBA00023295"/>
    </source>
</evidence>
<feature type="compositionally biased region" description="Low complexity" evidence="11">
    <location>
        <begin position="408"/>
        <end position="422"/>
    </location>
</feature>
<evidence type="ECO:0000256" key="11">
    <source>
        <dbReference type="SAM" id="MobiDB-lite"/>
    </source>
</evidence>
<accession>A0A1L7X6Q1</accession>
<keyword evidence="7" id="KW-0472">Membrane</keyword>
<protein>
    <recommendedName>
        <fullName evidence="4 10">Mannan endo-1,6-alpha-mannosidase</fullName>
        <ecNumber evidence="4 10">3.2.1.101</ecNumber>
    </recommendedName>
</protein>
<comment type="catalytic activity">
    <reaction evidence="1 10">
        <text>Random hydrolysis of (1-&gt;6)-alpha-D-mannosidic linkages in unbranched (1-&gt;6)-mannans.</text>
        <dbReference type="EC" id="3.2.1.101"/>
    </reaction>
</comment>
<dbReference type="OrthoDB" id="4187847at2759"/>
<dbReference type="InterPro" id="IPR014480">
    <property type="entry name" value="Mannan-1_6-alpha_mannosidase"/>
</dbReference>
<evidence type="ECO:0000256" key="4">
    <source>
        <dbReference type="ARBA" id="ARBA00012350"/>
    </source>
</evidence>
<keyword evidence="8" id="KW-0325">Glycoprotein</keyword>
<dbReference type="SUPFAM" id="SSF48208">
    <property type="entry name" value="Six-hairpin glycosidases"/>
    <property type="match status" value="1"/>
</dbReference>
<comment type="similarity">
    <text evidence="3 10">Belongs to the glycosyl hydrolase 76 family.</text>
</comment>
<dbReference type="GO" id="GO:0008496">
    <property type="term" value="F:mannan endo-1,6-alpha-mannosidase activity"/>
    <property type="evidence" value="ECO:0007669"/>
    <property type="project" value="UniProtKB-UniRule"/>
</dbReference>
<reference evidence="13 14" key="1">
    <citation type="submission" date="2016-03" db="EMBL/GenBank/DDBJ databases">
        <authorList>
            <person name="Ploux O."/>
        </authorList>
    </citation>
    <scope>NUCLEOTIDE SEQUENCE [LARGE SCALE GENOMIC DNA]</scope>
    <source>
        <strain evidence="13 14">UAMH 11012</strain>
    </source>
</reference>
<organism evidence="13 14">
    <name type="scientific">Phialocephala subalpina</name>
    <dbReference type="NCBI Taxonomy" id="576137"/>
    <lineage>
        <taxon>Eukaryota</taxon>
        <taxon>Fungi</taxon>
        <taxon>Dikarya</taxon>
        <taxon>Ascomycota</taxon>
        <taxon>Pezizomycotina</taxon>
        <taxon>Leotiomycetes</taxon>
        <taxon>Helotiales</taxon>
        <taxon>Mollisiaceae</taxon>
        <taxon>Phialocephala</taxon>
        <taxon>Phialocephala fortinii species complex</taxon>
    </lineage>
</organism>
<evidence type="ECO:0000256" key="10">
    <source>
        <dbReference type="PIRNR" id="PIRNR016302"/>
    </source>
</evidence>
<feature type="signal peptide" evidence="12">
    <location>
        <begin position="1"/>
        <end position="20"/>
    </location>
</feature>
<evidence type="ECO:0000256" key="6">
    <source>
        <dbReference type="ARBA" id="ARBA00022801"/>
    </source>
</evidence>
<dbReference type="InterPro" id="IPR005198">
    <property type="entry name" value="Glyco_hydro_76"/>
</dbReference>
<keyword evidence="5 12" id="KW-0732">Signal</keyword>
<sequence length="453" mass="47924">MVQQKTLVALAAFSFAQVQGITFDTQSADSVKSAASTIASGMISYYNGNETGNVPGLLPAPYYWWEGGALFDTLLRYWQMTGDTQYNDLVSQALVFQQGPNGDYMPPNQTKSEGNDDQAIWALAAMSAAELKFPESANTSWISMAEAVFNDQAARWDTSTCNGGLRWQIFTFNNGYNYKNSASNGLFFQLASRLARYTGNTTYSDWASKVYDWSRDIGFIDEKFNVFDGSDTTTNCTSVNHVQFSYCAGTFISGAAYLYNATSGSSQWKTTLDGFVNQTLAIFFSTGIADEEACESHETCTVDMKAFKGILAQDLTTAIQLAPYLESLIMPILQETAKAAADTCTGGVSGTECALSWTGSSDSSDFGLGQQLSALSYVQALLVSQAATPVTMSTGGSNGTVTTGGGASSTSTSGSSTTSGSAATTTNSAAVAVGKASISLVAALLGSVAWMTL</sequence>
<feature type="chain" id="PRO_5013018791" description="Mannan endo-1,6-alpha-mannosidase" evidence="12">
    <location>
        <begin position="21"/>
        <end position="453"/>
    </location>
</feature>
<dbReference type="PANTHER" id="PTHR12145:SF41">
    <property type="entry name" value="MANNAN ENDO-1,6-ALPHA-MANNOSIDASE"/>
    <property type="match status" value="1"/>
</dbReference>
<dbReference type="GO" id="GO:0009272">
    <property type="term" value="P:fungal-type cell wall biogenesis"/>
    <property type="evidence" value="ECO:0007669"/>
    <property type="project" value="TreeGrafter"/>
</dbReference>
<dbReference type="GO" id="GO:0012505">
    <property type="term" value="C:endomembrane system"/>
    <property type="evidence" value="ECO:0007669"/>
    <property type="project" value="UniProtKB-SubCell"/>
</dbReference>
<evidence type="ECO:0000256" key="12">
    <source>
        <dbReference type="SAM" id="SignalP"/>
    </source>
</evidence>
<feature type="compositionally biased region" description="Gly residues" evidence="11">
    <location>
        <begin position="396"/>
        <end position="407"/>
    </location>
</feature>
<dbReference type="Gene3D" id="1.50.10.20">
    <property type="match status" value="1"/>
</dbReference>
<dbReference type="Proteomes" id="UP000184330">
    <property type="component" value="Unassembled WGS sequence"/>
</dbReference>
<dbReference type="PANTHER" id="PTHR12145">
    <property type="entry name" value="MANNAN ENDO-1,6-ALPHA-MANNOSIDASE DCW1"/>
    <property type="match status" value="1"/>
</dbReference>
<evidence type="ECO:0000256" key="8">
    <source>
        <dbReference type="ARBA" id="ARBA00023180"/>
    </source>
</evidence>
<dbReference type="AlphaFoldDB" id="A0A1L7X6Q1"/>
<dbReference type="PIRSF" id="PIRSF016302">
    <property type="entry name" value="Man_a_manosd"/>
    <property type="match status" value="1"/>
</dbReference>
<dbReference type="GO" id="GO:0016052">
    <property type="term" value="P:carbohydrate catabolic process"/>
    <property type="evidence" value="ECO:0007669"/>
    <property type="project" value="InterPro"/>
</dbReference>
<dbReference type="EC" id="3.2.1.101" evidence="4 10"/>
<comment type="subcellular location">
    <subcellularLocation>
        <location evidence="2">Endomembrane system</location>
    </subcellularLocation>
</comment>
<keyword evidence="14" id="KW-1185">Reference proteome</keyword>
<evidence type="ECO:0000313" key="13">
    <source>
        <dbReference type="EMBL" id="CZR60701.1"/>
    </source>
</evidence>
<evidence type="ECO:0000256" key="3">
    <source>
        <dbReference type="ARBA" id="ARBA00009699"/>
    </source>
</evidence>
<evidence type="ECO:0000256" key="5">
    <source>
        <dbReference type="ARBA" id="ARBA00022729"/>
    </source>
</evidence>
<dbReference type="EMBL" id="FJOG01000016">
    <property type="protein sequence ID" value="CZR60701.1"/>
    <property type="molecule type" value="Genomic_DNA"/>
</dbReference>
<evidence type="ECO:0000256" key="1">
    <source>
        <dbReference type="ARBA" id="ARBA00001452"/>
    </source>
</evidence>
<evidence type="ECO:0000313" key="14">
    <source>
        <dbReference type="Proteomes" id="UP000184330"/>
    </source>
</evidence>
<evidence type="ECO:0000256" key="7">
    <source>
        <dbReference type="ARBA" id="ARBA00023136"/>
    </source>
</evidence>